<dbReference type="EMBL" id="MGFK01000007">
    <property type="protein sequence ID" value="OGM04724.1"/>
    <property type="molecule type" value="Genomic_DNA"/>
</dbReference>
<comment type="caution">
    <text evidence="1">The sequence shown here is derived from an EMBL/GenBank/DDBJ whole genome shotgun (WGS) entry which is preliminary data.</text>
</comment>
<gene>
    <name evidence="1" type="ORF">A2112_00685</name>
</gene>
<dbReference type="Proteomes" id="UP000177091">
    <property type="component" value="Unassembled WGS sequence"/>
</dbReference>
<name>A0A1F7WPD7_9BACT</name>
<accession>A0A1F7WPD7</accession>
<evidence type="ECO:0000313" key="1">
    <source>
        <dbReference type="EMBL" id="OGM04724.1"/>
    </source>
</evidence>
<dbReference type="AlphaFoldDB" id="A0A1F7WPD7"/>
<sequence>MTDKGTESKWGLSLRSLSLEQAIDNMKEEELLGFVGRFDEEQRKYLKRISAMVWLSAHHPSGDRSAGMLKTLSEMTIPDESELEEMGINRESYIKRFQNLFEIASMRPDVLGKLRAAIREFEESRN</sequence>
<reference evidence="1 2" key="1">
    <citation type="journal article" date="2016" name="Nat. Commun.">
        <title>Thousands of microbial genomes shed light on interconnected biogeochemical processes in an aquifer system.</title>
        <authorList>
            <person name="Anantharaman K."/>
            <person name="Brown C.T."/>
            <person name="Hug L.A."/>
            <person name="Sharon I."/>
            <person name="Castelle C.J."/>
            <person name="Probst A.J."/>
            <person name="Thomas B.C."/>
            <person name="Singh A."/>
            <person name="Wilkins M.J."/>
            <person name="Karaoz U."/>
            <person name="Brodie E.L."/>
            <person name="Williams K.H."/>
            <person name="Hubbard S.S."/>
            <person name="Banfield J.F."/>
        </authorList>
    </citation>
    <scope>NUCLEOTIDE SEQUENCE [LARGE SCALE GENOMIC DNA]</scope>
</reference>
<proteinExistence type="predicted"/>
<organism evidence="1 2">
    <name type="scientific">Candidatus Woesebacteria bacterium GWA1_42_12</name>
    <dbReference type="NCBI Taxonomy" id="1802472"/>
    <lineage>
        <taxon>Bacteria</taxon>
        <taxon>Candidatus Woeseibacteriota</taxon>
    </lineage>
</organism>
<evidence type="ECO:0000313" key="2">
    <source>
        <dbReference type="Proteomes" id="UP000177091"/>
    </source>
</evidence>
<protein>
    <submittedName>
        <fullName evidence="1">Uncharacterized protein</fullName>
    </submittedName>
</protein>